<reference evidence="1" key="1">
    <citation type="submission" date="2019-10" db="EMBL/GenBank/DDBJ databases">
        <authorList>
            <person name="Nor Muhammad N."/>
        </authorList>
    </citation>
    <scope>NUCLEOTIDE SEQUENCE</scope>
</reference>
<proteinExistence type="predicted"/>
<dbReference type="GO" id="GO:0004497">
    <property type="term" value="F:monooxygenase activity"/>
    <property type="evidence" value="ECO:0007669"/>
    <property type="project" value="InterPro"/>
</dbReference>
<dbReference type="GO" id="GO:0005506">
    <property type="term" value="F:iron ion binding"/>
    <property type="evidence" value="ECO:0007669"/>
    <property type="project" value="InterPro"/>
</dbReference>
<sequence>MSETAIAFIGIQDVDEHARRRRPWTRGLAPTALKGYGHVMAHRVPQLIDVLARQEGAVVLSRWISYFAYDFMSDMVCVAFIRSAPCFRVR</sequence>
<dbReference type="GO" id="GO:0020037">
    <property type="term" value="F:heme binding"/>
    <property type="evidence" value="ECO:0007669"/>
    <property type="project" value="InterPro"/>
</dbReference>
<protein>
    <submittedName>
        <fullName evidence="1">Type III effector protein gala6</fullName>
    </submittedName>
</protein>
<dbReference type="AlphaFoldDB" id="A0A5K1K555"/>
<dbReference type="EMBL" id="LR729331">
    <property type="protein sequence ID" value="VWP01392.1"/>
    <property type="molecule type" value="Genomic_DNA"/>
</dbReference>
<dbReference type="InterPro" id="IPR036396">
    <property type="entry name" value="Cyt_P450_sf"/>
</dbReference>
<dbReference type="GO" id="GO:0016705">
    <property type="term" value="F:oxidoreductase activity, acting on paired donors, with incorporation or reduction of molecular oxygen"/>
    <property type="evidence" value="ECO:0007669"/>
    <property type="project" value="InterPro"/>
</dbReference>
<gene>
    <name evidence="1" type="primary">Q8XZN9</name>
</gene>
<name>A0A5K1K555_9APHY</name>
<organism evidence="1">
    <name type="scientific">Ganoderma boninense</name>
    <dbReference type="NCBI Taxonomy" id="34458"/>
    <lineage>
        <taxon>Eukaryota</taxon>
        <taxon>Fungi</taxon>
        <taxon>Dikarya</taxon>
        <taxon>Basidiomycota</taxon>
        <taxon>Agaricomycotina</taxon>
        <taxon>Agaricomycetes</taxon>
        <taxon>Polyporales</taxon>
        <taxon>Polyporaceae</taxon>
        <taxon>Ganoderma</taxon>
    </lineage>
</organism>
<accession>A0A5K1K555</accession>
<evidence type="ECO:0000313" key="1">
    <source>
        <dbReference type="EMBL" id="VWP01392.1"/>
    </source>
</evidence>
<dbReference type="SUPFAM" id="SSF48264">
    <property type="entry name" value="Cytochrome P450"/>
    <property type="match status" value="1"/>
</dbReference>
<dbReference type="Gene3D" id="1.10.630.10">
    <property type="entry name" value="Cytochrome P450"/>
    <property type="match status" value="1"/>
</dbReference>